<accession>A0A5C1ASR2</accession>
<keyword evidence="5 7" id="KW-1133">Transmembrane helix</keyword>
<evidence type="ECO:0000256" key="5">
    <source>
        <dbReference type="ARBA" id="ARBA00022989"/>
    </source>
</evidence>
<feature type="transmembrane region" description="Helical" evidence="7">
    <location>
        <begin position="64"/>
        <end position="88"/>
    </location>
</feature>
<dbReference type="PANTHER" id="PTHR43549:SF3">
    <property type="entry name" value="MULTIDRUG RESISTANCE PROTEIN YPNP-RELATED"/>
    <property type="match status" value="1"/>
</dbReference>
<keyword evidence="6 7" id="KW-0472">Membrane</keyword>
<dbReference type="GO" id="GO:0042910">
    <property type="term" value="F:xenobiotic transmembrane transporter activity"/>
    <property type="evidence" value="ECO:0007669"/>
    <property type="project" value="InterPro"/>
</dbReference>
<reference evidence="9" key="1">
    <citation type="submission" date="2019-08" db="EMBL/GenBank/DDBJ databases">
        <title>Limnoglobus roseus gen. nov., sp. nov., a novel freshwater planctomycete with a giant genome from the family Gemmataceae.</title>
        <authorList>
            <person name="Kulichevskaya I.S."/>
            <person name="Naumoff D.G."/>
            <person name="Miroshnikov K."/>
            <person name="Ivanova A."/>
            <person name="Philippov D.A."/>
            <person name="Hakobyan A."/>
            <person name="Rijpstra I.C."/>
            <person name="Sinninghe Damste J.S."/>
            <person name="Liesack W."/>
            <person name="Dedysh S.N."/>
        </authorList>
    </citation>
    <scope>NUCLEOTIDE SEQUENCE [LARGE SCALE GENOMIC DNA]</scope>
    <source>
        <strain evidence="9">PX52</strain>
    </source>
</reference>
<dbReference type="GO" id="GO:0005886">
    <property type="term" value="C:plasma membrane"/>
    <property type="evidence" value="ECO:0007669"/>
    <property type="project" value="UniProtKB-SubCell"/>
</dbReference>
<feature type="transmembrane region" description="Helical" evidence="7">
    <location>
        <begin position="31"/>
        <end position="52"/>
    </location>
</feature>
<dbReference type="InterPro" id="IPR048279">
    <property type="entry name" value="MdtK-like"/>
</dbReference>
<dbReference type="Proteomes" id="UP000324974">
    <property type="component" value="Chromosome"/>
</dbReference>
<keyword evidence="3" id="KW-1003">Cell membrane</keyword>
<feature type="transmembrane region" description="Helical" evidence="7">
    <location>
        <begin position="180"/>
        <end position="204"/>
    </location>
</feature>
<feature type="transmembrane region" description="Helical" evidence="7">
    <location>
        <begin position="210"/>
        <end position="231"/>
    </location>
</feature>
<feature type="transmembrane region" description="Helical" evidence="7">
    <location>
        <begin position="403"/>
        <end position="423"/>
    </location>
</feature>
<dbReference type="GO" id="GO:0015297">
    <property type="term" value="F:antiporter activity"/>
    <property type="evidence" value="ECO:0007669"/>
    <property type="project" value="InterPro"/>
</dbReference>
<feature type="transmembrane region" description="Helical" evidence="7">
    <location>
        <begin position="252"/>
        <end position="277"/>
    </location>
</feature>
<organism evidence="8 9">
    <name type="scientific">Limnoglobus roseus</name>
    <dbReference type="NCBI Taxonomy" id="2598579"/>
    <lineage>
        <taxon>Bacteria</taxon>
        <taxon>Pseudomonadati</taxon>
        <taxon>Planctomycetota</taxon>
        <taxon>Planctomycetia</taxon>
        <taxon>Gemmatales</taxon>
        <taxon>Gemmataceae</taxon>
        <taxon>Limnoglobus</taxon>
    </lineage>
</organism>
<name>A0A5C1ASR2_9BACT</name>
<sequence length="460" mass="45878">MSVATVESVTEKVRQAAPPGRRLLDGPVLPTLLRLAAPTVALMLLQGAIAAGEAAFVGRLGSDALAGVSLSFPLVMLMTTLSAGAYGGGVASGVARALGAGRAADAARLGGTGIGMAVLLGLATTTVMLAFGRTIYAAMGATGAALDAAVLYSNVLFLGAVPFWAFNAAASVLRGGGNAAYPAAAGAVAGLVTLAVSPLVIFTLGFGVAGAAWAVVGNNVVMAAVLLRAVWRSPTRPGFVSLLPRHGEAVRILRVSVPSAASTILTNLTFVALTTLVAPAGTAAIAGYGAGGRLEYLLIPVVFGIGSALVPLVAAADGAGDVARVRRLTRTGAALATAACGAIGATAAMFPTAWMGLFTTDEEVLNVGAAYLTRVGPAYAFLGLGLSLYFVAQGRGRVVKPLFATLTRLAVAGGLGAIAMLEYHSGLETLFLLMAGGLAAYGLVMVAVMRRELGLAGRGT</sequence>
<evidence type="ECO:0000256" key="3">
    <source>
        <dbReference type="ARBA" id="ARBA00022475"/>
    </source>
</evidence>
<feature type="transmembrane region" description="Helical" evidence="7">
    <location>
        <begin position="109"/>
        <end position="131"/>
    </location>
</feature>
<evidence type="ECO:0000256" key="4">
    <source>
        <dbReference type="ARBA" id="ARBA00022692"/>
    </source>
</evidence>
<evidence type="ECO:0000256" key="6">
    <source>
        <dbReference type="ARBA" id="ARBA00023136"/>
    </source>
</evidence>
<dbReference type="PIRSF" id="PIRSF006603">
    <property type="entry name" value="DinF"/>
    <property type="match status" value="1"/>
</dbReference>
<feature type="transmembrane region" description="Helical" evidence="7">
    <location>
        <begin position="151"/>
        <end position="173"/>
    </location>
</feature>
<feature type="transmembrane region" description="Helical" evidence="7">
    <location>
        <begin position="429"/>
        <end position="448"/>
    </location>
</feature>
<gene>
    <name evidence="8" type="ORF">PX52LOC_07031</name>
</gene>
<dbReference type="EMBL" id="CP042425">
    <property type="protein sequence ID" value="QEL19948.1"/>
    <property type="molecule type" value="Genomic_DNA"/>
</dbReference>
<dbReference type="NCBIfam" id="TIGR00797">
    <property type="entry name" value="matE"/>
    <property type="match status" value="1"/>
</dbReference>
<evidence type="ECO:0000256" key="1">
    <source>
        <dbReference type="ARBA" id="ARBA00004651"/>
    </source>
</evidence>
<evidence type="ECO:0000313" key="9">
    <source>
        <dbReference type="Proteomes" id="UP000324974"/>
    </source>
</evidence>
<dbReference type="Pfam" id="PF01554">
    <property type="entry name" value="MatE"/>
    <property type="match status" value="2"/>
</dbReference>
<dbReference type="OrthoDB" id="9806302at2"/>
<dbReference type="RefSeq" id="WP_149114287.1">
    <property type="nucleotide sequence ID" value="NZ_CP042425.1"/>
</dbReference>
<dbReference type="InterPro" id="IPR002528">
    <property type="entry name" value="MATE_fam"/>
</dbReference>
<dbReference type="PANTHER" id="PTHR43549">
    <property type="entry name" value="MULTIDRUG RESISTANCE PROTEIN YPNP-RELATED"/>
    <property type="match status" value="1"/>
</dbReference>
<protein>
    <submittedName>
        <fullName evidence="8">MATE family efflux transporter</fullName>
    </submittedName>
</protein>
<dbReference type="AlphaFoldDB" id="A0A5C1ASR2"/>
<dbReference type="KEGG" id="lrs:PX52LOC_07031"/>
<evidence type="ECO:0000256" key="2">
    <source>
        <dbReference type="ARBA" id="ARBA00022448"/>
    </source>
</evidence>
<evidence type="ECO:0000313" key="8">
    <source>
        <dbReference type="EMBL" id="QEL19948.1"/>
    </source>
</evidence>
<keyword evidence="9" id="KW-1185">Reference proteome</keyword>
<comment type="subcellular location">
    <subcellularLocation>
        <location evidence="1">Cell membrane</location>
        <topology evidence="1">Multi-pass membrane protein</topology>
    </subcellularLocation>
</comment>
<keyword evidence="4 7" id="KW-0812">Transmembrane</keyword>
<proteinExistence type="predicted"/>
<evidence type="ECO:0000256" key="7">
    <source>
        <dbReference type="SAM" id="Phobius"/>
    </source>
</evidence>
<dbReference type="InterPro" id="IPR052031">
    <property type="entry name" value="Membrane_Transporter-Flippase"/>
</dbReference>
<feature type="transmembrane region" description="Helical" evidence="7">
    <location>
        <begin position="332"/>
        <end position="357"/>
    </location>
</feature>
<feature type="transmembrane region" description="Helical" evidence="7">
    <location>
        <begin position="369"/>
        <end position="391"/>
    </location>
</feature>
<feature type="transmembrane region" description="Helical" evidence="7">
    <location>
        <begin position="297"/>
        <end position="320"/>
    </location>
</feature>
<keyword evidence="2" id="KW-0813">Transport</keyword>